<dbReference type="EMBL" id="CP041217">
    <property type="protein sequence ID" value="QDH22395.1"/>
    <property type="molecule type" value="Genomic_DNA"/>
</dbReference>
<reference evidence="2 3" key="1">
    <citation type="submission" date="2019-06" db="EMBL/GenBank/DDBJ databases">
        <title>Saccharibacillus brassicae sp. nov., an endophytic bacterium isolated from Chinese cabbage seeds (Brassica pekinensis).</title>
        <authorList>
            <person name="Jiang L."/>
            <person name="Lee J."/>
            <person name="Kim S.W."/>
        </authorList>
    </citation>
    <scope>NUCLEOTIDE SEQUENCE [LARGE SCALE GENOMIC DNA]</scope>
    <source>
        <strain evidence="3">KCTC 43072 / ATSA2</strain>
    </source>
</reference>
<accession>A0A4Y6V2B6</accession>
<dbReference type="Proteomes" id="UP000316968">
    <property type="component" value="Chromosome"/>
</dbReference>
<evidence type="ECO:0000313" key="2">
    <source>
        <dbReference type="EMBL" id="QDH22395.1"/>
    </source>
</evidence>
<dbReference type="KEGG" id="saca:FFV09_17050"/>
<keyword evidence="3" id="KW-1185">Reference proteome</keyword>
<feature type="chain" id="PRO_5021400048" description="Copper amine oxidase-like N-terminal domain-containing protein" evidence="1">
    <location>
        <begin position="24"/>
        <end position="107"/>
    </location>
</feature>
<dbReference type="AlphaFoldDB" id="A0A4Y6V2B6"/>
<evidence type="ECO:0000313" key="3">
    <source>
        <dbReference type="Proteomes" id="UP000316968"/>
    </source>
</evidence>
<evidence type="ECO:0008006" key="4">
    <source>
        <dbReference type="Google" id="ProtNLM"/>
    </source>
</evidence>
<gene>
    <name evidence="2" type="ORF">FFV09_17050</name>
</gene>
<sequence>MKKLICSLAFLIGVTIMSSNAFAADPSLRTRANQRIFMGEEKVLMHISGPGIPTEVAIAGTLYKSKFVSLRDLFGPTTSTINWDEKSKIATVSNHGKKCFLTSPAIL</sequence>
<feature type="signal peptide" evidence="1">
    <location>
        <begin position="1"/>
        <end position="23"/>
    </location>
</feature>
<proteinExistence type="predicted"/>
<evidence type="ECO:0000256" key="1">
    <source>
        <dbReference type="SAM" id="SignalP"/>
    </source>
</evidence>
<dbReference type="OrthoDB" id="2678523at2"/>
<protein>
    <recommendedName>
        <fullName evidence="4">Copper amine oxidase-like N-terminal domain-containing protein</fullName>
    </recommendedName>
</protein>
<dbReference type="RefSeq" id="WP_141448937.1">
    <property type="nucleotide sequence ID" value="NZ_CP041217.1"/>
</dbReference>
<organism evidence="2 3">
    <name type="scientific">Saccharibacillus brassicae</name>
    <dbReference type="NCBI Taxonomy" id="2583377"/>
    <lineage>
        <taxon>Bacteria</taxon>
        <taxon>Bacillati</taxon>
        <taxon>Bacillota</taxon>
        <taxon>Bacilli</taxon>
        <taxon>Bacillales</taxon>
        <taxon>Paenibacillaceae</taxon>
        <taxon>Saccharibacillus</taxon>
    </lineage>
</organism>
<keyword evidence="1" id="KW-0732">Signal</keyword>
<name>A0A4Y6V2B6_SACBS</name>